<dbReference type="Proteomes" id="UP000324497">
    <property type="component" value="Chromosome"/>
</dbReference>
<gene>
    <name evidence="4" type="ORF">BSQ50_00450</name>
</gene>
<keyword evidence="5" id="KW-1185">Reference proteome</keyword>
<organism evidence="4 5">
    <name type="scientific">Liquorilactobacillus nagelii</name>
    <dbReference type="NCBI Taxonomy" id="82688"/>
    <lineage>
        <taxon>Bacteria</taxon>
        <taxon>Bacillati</taxon>
        <taxon>Bacillota</taxon>
        <taxon>Bacilli</taxon>
        <taxon>Lactobacillales</taxon>
        <taxon>Lactobacillaceae</taxon>
        <taxon>Liquorilactobacillus</taxon>
    </lineage>
</organism>
<dbReference type="AlphaFoldDB" id="A0A3Q8CB11"/>
<dbReference type="SUPFAM" id="SSF88713">
    <property type="entry name" value="Glycoside hydrolase/deacetylase"/>
    <property type="match status" value="1"/>
</dbReference>
<dbReference type="GO" id="GO:0016810">
    <property type="term" value="F:hydrolase activity, acting on carbon-nitrogen (but not peptide) bonds"/>
    <property type="evidence" value="ECO:0007669"/>
    <property type="project" value="InterPro"/>
</dbReference>
<dbReference type="InterPro" id="IPR011330">
    <property type="entry name" value="Glyco_hydro/deAcase_b/a-brl"/>
</dbReference>
<dbReference type="GO" id="GO:0005576">
    <property type="term" value="C:extracellular region"/>
    <property type="evidence" value="ECO:0007669"/>
    <property type="project" value="UniProtKB-SubCell"/>
</dbReference>
<dbReference type="GO" id="GO:0005975">
    <property type="term" value="P:carbohydrate metabolic process"/>
    <property type="evidence" value="ECO:0007669"/>
    <property type="project" value="InterPro"/>
</dbReference>
<proteinExistence type="predicted"/>
<dbReference type="Pfam" id="PF01522">
    <property type="entry name" value="Polysacc_deac_1"/>
    <property type="match status" value="1"/>
</dbReference>
<evidence type="ECO:0000259" key="3">
    <source>
        <dbReference type="PROSITE" id="PS51677"/>
    </source>
</evidence>
<reference evidence="4 5" key="1">
    <citation type="submission" date="2016-11" db="EMBL/GenBank/DDBJ databases">
        <title>Interaction between Lactobacillus species and yeast in water kefir.</title>
        <authorList>
            <person name="Behr J."/>
            <person name="Xu D."/>
            <person name="Vogel R.F."/>
        </authorList>
    </citation>
    <scope>NUCLEOTIDE SEQUENCE [LARGE SCALE GENOMIC DNA]</scope>
    <source>
        <strain evidence="4 5">TMW 1.1827</strain>
    </source>
</reference>
<feature type="domain" description="NodB homology" evidence="3">
    <location>
        <begin position="126"/>
        <end position="298"/>
    </location>
</feature>
<evidence type="ECO:0000256" key="1">
    <source>
        <dbReference type="ARBA" id="ARBA00004613"/>
    </source>
</evidence>
<dbReference type="PANTHER" id="PTHR34216:SF3">
    <property type="entry name" value="POLY-BETA-1,6-N-ACETYL-D-GLUCOSAMINE N-DEACETYLASE"/>
    <property type="match status" value="1"/>
</dbReference>
<evidence type="ECO:0000313" key="4">
    <source>
        <dbReference type="EMBL" id="AUJ31172.1"/>
    </source>
</evidence>
<name>A0A3Q8CB11_9LACO</name>
<dbReference type="EMBL" id="CP018180">
    <property type="protein sequence ID" value="AUJ31172.1"/>
    <property type="molecule type" value="Genomic_DNA"/>
</dbReference>
<dbReference type="PROSITE" id="PS51677">
    <property type="entry name" value="NODB"/>
    <property type="match status" value="1"/>
</dbReference>
<protein>
    <recommendedName>
        <fullName evidence="3">NodB homology domain-containing protein</fullName>
    </recommendedName>
</protein>
<accession>A0A3Q8CB11</accession>
<sequence length="298" mass="34670">MKNIKKSWHLVYILIFIIAVLISVRLAYAQKIAENESKREISTGKLAKSQEKRNGIQILCYHRVIKSNWLTTVTKGLSNNNQIHEYSVTLPTFKHQLATLKKHHVRIISMKTAEKMLKTNKKFSHQYVVITFDDCDQTVFENAIPYLEKEQLPYTLFIITGQTNQYNRGSQMEDWPEIKALQKKSKLVTFGLHTNNLHYLVENKPALMLPENYQAFKKDLRTAQKKFCTELNLKSNLYAYPYGEATNRIQKYLKKHGYLTFSLDTGIIDDDPATKQGALPRIMVTDKAWKQGVLKWLK</sequence>
<dbReference type="KEGG" id="lng:BSQ50_00450"/>
<comment type="subcellular location">
    <subcellularLocation>
        <location evidence="1">Secreted</location>
    </subcellularLocation>
</comment>
<keyword evidence="2" id="KW-0732">Signal</keyword>
<evidence type="ECO:0000313" key="5">
    <source>
        <dbReference type="Proteomes" id="UP000324497"/>
    </source>
</evidence>
<dbReference type="RefSeq" id="WP_148126158.1">
    <property type="nucleotide sequence ID" value="NZ_CP018180.1"/>
</dbReference>
<dbReference type="PANTHER" id="PTHR34216">
    <property type="match status" value="1"/>
</dbReference>
<dbReference type="InterPro" id="IPR051398">
    <property type="entry name" value="Polysacch_Deacetylase"/>
</dbReference>
<dbReference type="InterPro" id="IPR002509">
    <property type="entry name" value="NODB_dom"/>
</dbReference>
<dbReference type="Gene3D" id="3.20.20.370">
    <property type="entry name" value="Glycoside hydrolase/deacetylase"/>
    <property type="match status" value="1"/>
</dbReference>
<evidence type="ECO:0000256" key="2">
    <source>
        <dbReference type="ARBA" id="ARBA00022729"/>
    </source>
</evidence>